<evidence type="ECO:0000313" key="2">
    <source>
        <dbReference type="Proteomes" id="UP000316560"/>
    </source>
</evidence>
<keyword evidence="2" id="KW-1185">Reference proteome</keyword>
<dbReference type="EMBL" id="VFRA01000001">
    <property type="protein sequence ID" value="TQO20225.1"/>
    <property type="molecule type" value="Genomic_DNA"/>
</dbReference>
<comment type="caution">
    <text evidence="1">The sequence shown here is derived from an EMBL/GenBank/DDBJ whole genome shotgun (WGS) entry which is preliminary data.</text>
</comment>
<name>A0A8H2K6S0_9MICO</name>
<protein>
    <submittedName>
        <fullName evidence="1">Uncharacterized protein</fullName>
    </submittedName>
</protein>
<dbReference type="Proteomes" id="UP000316560">
    <property type="component" value="Unassembled WGS sequence"/>
</dbReference>
<accession>A0A8H2K6S0</accession>
<dbReference type="AlphaFoldDB" id="A0A8H2K6S0"/>
<proteinExistence type="predicted"/>
<organism evidence="1 2">
    <name type="scientific">Rhodoglobus vestalii</name>
    <dbReference type="NCBI Taxonomy" id="193384"/>
    <lineage>
        <taxon>Bacteria</taxon>
        <taxon>Bacillati</taxon>
        <taxon>Actinomycetota</taxon>
        <taxon>Actinomycetes</taxon>
        <taxon>Micrococcales</taxon>
        <taxon>Microbacteriaceae</taxon>
        <taxon>Rhodoglobus</taxon>
    </lineage>
</organism>
<gene>
    <name evidence="1" type="ORF">FB472_1843</name>
</gene>
<reference evidence="1 2" key="1">
    <citation type="submission" date="2019-06" db="EMBL/GenBank/DDBJ databases">
        <title>Sequencing the genomes of 1000 actinobacteria strains.</title>
        <authorList>
            <person name="Klenk H.-P."/>
        </authorList>
    </citation>
    <scope>NUCLEOTIDE SEQUENCE [LARGE SCALE GENOMIC DNA]</scope>
    <source>
        <strain evidence="1 2">DSM 21947</strain>
    </source>
</reference>
<sequence length="62" mass="6617">MGSDDFDNLLGAYLADSTHRWWAMVALAGMHGVHGDDWGKKFGGDVLPSQATRVAIDPGCKA</sequence>
<evidence type="ECO:0000313" key="1">
    <source>
        <dbReference type="EMBL" id="TQO20225.1"/>
    </source>
</evidence>